<feature type="region of interest" description="Disordered" evidence="6">
    <location>
        <begin position="178"/>
        <end position="213"/>
    </location>
</feature>
<gene>
    <name evidence="5 7" type="primary">ppa</name>
    <name evidence="7" type="ORF">AMPC_11820</name>
</gene>
<keyword evidence="8" id="KW-1185">Reference proteome</keyword>
<feature type="binding site" evidence="5">
    <location>
        <position position="58"/>
    </location>
    <ligand>
        <name>substrate</name>
    </ligand>
</feature>
<dbReference type="RefSeq" id="WP_248345210.1">
    <property type="nucleotide sequence ID" value="NZ_AP025592.1"/>
</dbReference>
<dbReference type="PROSITE" id="PS00387">
    <property type="entry name" value="PPASE"/>
    <property type="match status" value="1"/>
</dbReference>
<keyword evidence="5" id="KW-0963">Cytoplasm</keyword>
<evidence type="ECO:0000256" key="3">
    <source>
        <dbReference type="ARBA" id="ARBA00022801"/>
    </source>
</evidence>
<keyword evidence="2 5" id="KW-0479">Metal-binding</keyword>
<comment type="similarity">
    <text evidence="5">Belongs to the PPase family.</text>
</comment>
<keyword evidence="4 5" id="KW-0460">Magnesium</keyword>
<dbReference type="PANTHER" id="PTHR10286">
    <property type="entry name" value="INORGANIC PYROPHOSPHATASE"/>
    <property type="match status" value="1"/>
</dbReference>
<dbReference type="CDD" id="cd00412">
    <property type="entry name" value="pyrophosphatase"/>
    <property type="match status" value="1"/>
</dbReference>
<dbReference type="Proteomes" id="UP001162734">
    <property type="component" value="Chromosome"/>
</dbReference>
<organism evidence="7 8">
    <name type="scientific">Anaeromyxobacter paludicola</name>
    <dbReference type="NCBI Taxonomy" id="2918171"/>
    <lineage>
        <taxon>Bacteria</taxon>
        <taxon>Pseudomonadati</taxon>
        <taxon>Myxococcota</taxon>
        <taxon>Myxococcia</taxon>
        <taxon>Myxococcales</taxon>
        <taxon>Cystobacterineae</taxon>
        <taxon>Anaeromyxobacteraceae</taxon>
        <taxon>Anaeromyxobacter</taxon>
    </lineage>
</organism>
<feature type="binding site" evidence="5">
    <location>
        <position position="73"/>
    </location>
    <ligand>
        <name>Mg(2+)</name>
        <dbReference type="ChEBI" id="CHEBI:18420"/>
        <label>1</label>
    </ligand>
</feature>
<sequence length="213" mass="24211">MATHPWHDVELPRYIEDPIPAVIEIARGSKVKFELDKTSGLLKVDRILFSAVHYPANYGFVPRTYCDDGDPLDILVFCQEPIAGLAIMRAKVIGVMRMRDDKGEDDKLVAVHADDPEYADYSDVSELPAHRMRELKRFFEDYKALENKRVLVREPQGRKEALKVLRDAIRLYDTERDRLLGLGGSPDPRAGRLASEPKKATRARAARPSRKAK</sequence>
<accession>A0ABN6N7R3</accession>
<evidence type="ECO:0000256" key="4">
    <source>
        <dbReference type="ARBA" id="ARBA00022842"/>
    </source>
</evidence>
<evidence type="ECO:0000256" key="1">
    <source>
        <dbReference type="ARBA" id="ARBA00001946"/>
    </source>
</evidence>
<feature type="compositionally biased region" description="Basic residues" evidence="6">
    <location>
        <begin position="200"/>
        <end position="213"/>
    </location>
</feature>
<protein>
    <recommendedName>
        <fullName evidence="5">Inorganic pyrophosphatase</fullName>
        <ecNumber evidence="5">3.6.1.1</ecNumber>
    </recommendedName>
    <alternativeName>
        <fullName evidence="5">Pyrophosphate phospho-hydrolase</fullName>
        <shortName evidence="5">PPase</shortName>
    </alternativeName>
</protein>
<comment type="catalytic activity">
    <reaction evidence="5">
        <text>diphosphate + H2O = 2 phosphate + H(+)</text>
        <dbReference type="Rhea" id="RHEA:24576"/>
        <dbReference type="ChEBI" id="CHEBI:15377"/>
        <dbReference type="ChEBI" id="CHEBI:15378"/>
        <dbReference type="ChEBI" id="CHEBI:33019"/>
        <dbReference type="ChEBI" id="CHEBI:43474"/>
        <dbReference type="EC" id="3.6.1.1"/>
    </reaction>
</comment>
<dbReference type="HAMAP" id="MF_00209">
    <property type="entry name" value="Inorganic_PPase"/>
    <property type="match status" value="1"/>
</dbReference>
<feature type="binding site" evidence="5">
    <location>
        <position position="68"/>
    </location>
    <ligand>
        <name>Mg(2+)</name>
        <dbReference type="ChEBI" id="CHEBI:18420"/>
        <label>1</label>
    </ligand>
</feature>
<comment type="cofactor">
    <cofactor evidence="1 5">
        <name>Mg(2+)</name>
        <dbReference type="ChEBI" id="CHEBI:18420"/>
    </cofactor>
</comment>
<dbReference type="InterPro" id="IPR008162">
    <property type="entry name" value="Pyrophosphatase"/>
</dbReference>
<dbReference type="SUPFAM" id="SSF50324">
    <property type="entry name" value="Inorganic pyrophosphatase"/>
    <property type="match status" value="1"/>
</dbReference>
<comment type="function">
    <text evidence="5">Catalyzes the hydrolysis of inorganic pyrophosphate (PPi) forming two phosphate ions.</text>
</comment>
<feature type="binding site" evidence="5">
    <location>
        <position position="73"/>
    </location>
    <ligand>
        <name>Mg(2+)</name>
        <dbReference type="ChEBI" id="CHEBI:18420"/>
        <label>2</label>
    </ligand>
</feature>
<dbReference type="Gene3D" id="3.90.80.10">
    <property type="entry name" value="Inorganic pyrophosphatase"/>
    <property type="match status" value="1"/>
</dbReference>
<feature type="binding site" evidence="5">
    <location>
        <position position="32"/>
    </location>
    <ligand>
        <name>substrate</name>
    </ligand>
</feature>
<reference evidence="8" key="1">
    <citation type="journal article" date="2022" name="Int. J. Syst. Evol. Microbiol.">
        <title>Anaeromyxobacter oryzae sp. nov., Anaeromyxobacter diazotrophicus sp. nov. and Anaeromyxobacter paludicola sp. nov., isolated from paddy soils.</title>
        <authorList>
            <person name="Itoh H."/>
            <person name="Xu Z."/>
            <person name="Mise K."/>
            <person name="Masuda Y."/>
            <person name="Ushijima N."/>
            <person name="Hayakawa C."/>
            <person name="Shiratori Y."/>
            <person name="Senoo K."/>
        </authorList>
    </citation>
    <scope>NUCLEOTIDE SEQUENCE [LARGE SCALE GENOMIC DNA]</scope>
    <source>
        <strain evidence="8">Red630</strain>
    </source>
</reference>
<dbReference type="InterPro" id="IPR036649">
    <property type="entry name" value="Pyrophosphatase_sf"/>
</dbReference>
<dbReference type="EC" id="3.6.1.1" evidence="5"/>
<keyword evidence="3 5" id="KW-0378">Hydrolase</keyword>
<comment type="subunit">
    <text evidence="5">Homohexamer.</text>
</comment>
<dbReference type="Pfam" id="PF00719">
    <property type="entry name" value="Pyrophosphatase"/>
    <property type="match status" value="1"/>
</dbReference>
<evidence type="ECO:0000256" key="5">
    <source>
        <dbReference type="HAMAP-Rule" id="MF_00209"/>
    </source>
</evidence>
<proteinExistence type="inferred from homology"/>
<comment type="subcellular location">
    <subcellularLocation>
        <location evidence="5">Cytoplasm</location>
    </subcellularLocation>
</comment>
<evidence type="ECO:0000256" key="2">
    <source>
        <dbReference type="ARBA" id="ARBA00022723"/>
    </source>
</evidence>
<evidence type="ECO:0000313" key="8">
    <source>
        <dbReference type="Proteomes" id="UP001162734"/>
    </source>
</evidence>
<feature type="binding site" evidence="5">
    <location>
        <position position="105"/>
    </location>
    <ligand>
        <name>Mg(2+)</name>
        <dbReference type="ChEBI" id="CHEBI:18420"/>
        <label>1</label>
    </ligand>
</feature>
<dbReference type="EMBL" id="AP025592">
    <property type="protein sequence ID" value="BDG08069.1"/>
    <property type="molecule type" value="Genomic_DNA"/>
</dbReference>
<evidence type="ECO:0000256" key="6">
    <source>
        <dbReference type="SAM" id="MobiDB-lite"/>
    </source>
</evidence>
<feature type="binding site" evidence="5">
    <location>
        <position position="46"/>
    </location>
    <ligand>
        <name>substrate</name>
    </ligand>
</feature>
<feature type="binding site" evidence="5">
    <location>
        <position position="142"/>
    </location>
    <ligand>
        <name>substrate</name>
    </ligand>
</feature>
<name>A0ABN6N7R3_9BACT</name>
<evidence type="ECO:0000313" key="7">
    <source>
        <dbReference type="EMBL" id="BDG08069.1"/>
    </source>
</evidence>